<dbReference type="VEuPathDB" id="FungiDB:yc1106_05576"/>
<evidence type="ECO:0000313" key="2">
    <source>
        <dbReference type="EMBL" id="USP78302.1"/>
    </source>
</evidence>
<proteinExistence type="predicted"/>
<dbReference type="EMBL" id="CP089277">
    <property type="protein sequence ID" value="USP78302.1"/>
    <property type="molecule type" value="Genomic_DNA"/>
</dbReference>
<feature type="region of interest" description="Disordered" evidence="1">
    <location>
        <begin position="156"/>
        <end position="221"/>
    </location>
</feature>
<dbReference type="OrthoDB" id="5209734at2759"/>
<dbReference type="Proteomes" id="UP001056012">
    <property type="component" value="Chromosome 4"/>
</dbReference>
<evidence type="ECO:0000313" key="3">
    <source>
        <dbReference type="Proteomes" id="UP001056012"/>
    </source>
</evidence>
<keyword evidence="3" id="KW-1185">Reference proteome</keyword>
<evidence type="ECO:0000256" key="1">
    <source>
        <dbReference type="SAM" id="MobiDB-lite"/>
    </source>
</evidence>
<reference evidence="2" key="1">
    <citation type="submission" date="2021-12" db="EMBL/GenBank/DDBJ databases">
        <title>Curvularia clavata genome.</title>
        <authorList>
            <person name="Cao Y."/>
        </authorList>
    </citation>
    <scope>NUCLEOTIDE SEQUENCE</scope>
    <source>
        <strain evidence="2">Yc1106</strain>
    </source>
</reference>
<name>A0A9Q8Z9Z9_CURCL</name>
<accession>A0A9Q8Z9Z9</accession>
<feature type="compositionally biased region" description="Polar residues" evidence="1">
    <location>
        <begin position="210"/>
        <end position="221"/>
    </location>
</feature>
<gene>
    <name evidence="2" type="ORF">yc1106_05576</name>
</gene>
<dbReference type="AlphaFoldDB" id="A0A9Q8Z9Z9"/>
<organism evidence="2 3">
    <name type="scientific">Curvularia clavata</name>
    <dbReference type="NCBI Taxonomy" id="95742"/>
    <lineage>
        <taxon>Eukaryota</taxon>
        <taxon>Fungi</taxon>
        <taxon>Dikarya</taxon>
        <taxon>Ascomycota</taxon>
        <taxon>Pezizomycotina</taxon>
        <taxon>Dothideomycetes</taxon>
        <taxon>Pleosporomycetidae</taxon>
        <taxon>Pleosporales</taxon>
        <taxon>Pleosporineae</taxon>
        <taxon>Pleosporaceae</taxon>
        <taxon>Curvularia</taxon>
    </lineage>
</organism>
<sequence>MASKFLRLNRNFLLARPTSQIPSSTPSPFRQRTLANDLSNHTTRPFSLTARQSIKVDSDFISQITAAEKKITGSDQPVKNGPTAKAQAHVGQDLTAQIIHDITLGEKTITGSDEPFKGGPTAFAQSALTNNTTNSSASDRPSGTLDSNTLHKITEAEKKITGQSRPVKDGPAAHAQSHAKEPITSQALHDITVGEKKITGGERVKGGPTATAQSELSRSRS</sequence>
<feature type="compositionally biased region" description="Basic and acidic residues" evidence="1">
    <location>
        <begin position="192"/>
        <end position="205"/>
    </location>
</feature>
<protein>
    <submittedName>
        <fullName evidence="2">Uncharacterized protein</fullName>
    </submittedName>
</protein>